<dbReference type="SMART" id="SM00829">
    <property type="entry name" value="PKS_ER"/>
    <property type="match status" value="1"/>
</dbReference>
<dbReference type="OrthoDB" id="10257049at2759"/>
<dbReference type="InterPro" id="IPR013149">
    <property type="entry name" value="ADH-like_C"/>
</dbReference>
<evidence type="ECO:0000259" key="1">
    <source>
        <dbReference type="SMART" id="SM00829"/>
    </source>
</evidence>
<accession>A0A1Q8S6E2</accession>
<dbReference type="PANTHER" id="PTHR43677:SF4">
    <property type="entry name" value="QUINONE OXIDOREDUCTASE-LIKE PROTEIN 2"/>
    <property type="match status" value="1"/>
</dbReference>
<reference evidence="2 3" key="1">
    <citation type="submission" date="2016-11" db="EMBL/GenBank/DDBJ databases">
        <title>Draft Genome Assembly of Colletotrichum chlorophyti a pathogen of herbaceous plants.</title>
        <authorList>
            <person name="Gan P."/>
            <person name="Narusaka M."/>
            <person name="Tsushima A."/>
            <person name="Narusaka Y."/>
            <person name="Takano Y."/>
            <person name="Shirasu K."/>
        </authorList>
    </citation>
    <scope>NUCLEOTIDE SEQUENCE [LARGE SCALE GENOMIC DNA]</scope>
    <source>
        <strain evidence="2 3">NTL11</strain>
    </source>
</reference>
<evidence type="ECO:0000313" key="3">
    <source>
        <dbReference type="Proteomes" id="UP000186583"/>
    </source>
</evidence>
<dbReference type="InterPro" id="IPR002364">
    <property type="entry name" value="Quin_OxRdtase/zeta-crystal_CS"/>
</dbReference>
<feature type="domain" description="Enoyl reductase (ER)" evidence="1">
    <location>
        <begin position="17"/>
        <end position="333"/>
    </location>
</feature>
<dbReference type="InterPro" id="IPR036291">
    <property type="entry name" value="NAD(P)-bd_dom_sf"/>
</dbReference>
<comment type="caution">
    <text evidence="2">The sequence shown here is derived from an EMBL/GenBank/DDBJ whole genome shotgun (WGS) entry which is preliminary data.</text>
</comment>
<evidence type="ECO:0000313" key="2">
    <source>
        <dbReference type="EMBL" id="OLN96946.1"/>
    </source>
</evidence>
<dbReference type="Gene3D" id="3.90.180.10">
    <property type="entry name" value="Medium-chain alcohol dehydrogenases, catalytic domain"/>
    <property type="match status" value="1"/>
</dbReference>
<dbReference type="InterPro" id="IPR020843">
    <property type="entry name" value="ER"/>
</dbReference>
<keyword evidence="3" id="KW-1185">Reference proteome</keyword>
<dbReference type="GO" id="GO:0016491">
    <property type="term" value="F:oxidoreductase activity"/>
    <property type="evidence" value="ECO:0007669"/>
    <property type="project" value="InterPro"/>
</dbReference>
<dbReference type="CDD" id="cd08241">
    <property type="entry name" value="QOR1"/>
    <property type="match status" value="1"/>
</dbReference>
<dbReference type="GO" id="GO:0005739">
    <property type="term" value="C:mitochondrion"/>
    <property type="evidence" value="ECO:0007669"/>
    <property type="project" value="TreeGrafter"/>
</dbReference>
<dbReference type="PROSITE" id="PS01162">
    <property type="entry name" value="QOR_ZETA_CRYSTAL"/>
    <property type="match status" value="1"/>
</dbReference>
<dbReference type="InterPro" id="IPR051397">
    <property type="entry name" value="Zn-ADH-like_protein"/>
</dbReference>
<proteinExistence type="predicted"/>
<dbReference type="GO" id="GO:0008270">
    <property type="term" value="F:zinc ion binding"/>
    <property type="evidence" value="ECO:0007669"/>
    <property type="project" value="InterPro"/>
</dbReference>
<dbReference type="InterPro" id="IPR011032">
    <property type="entry name" value="GroES-like_sf"/>
</dbReference>
<dbReference type="InterPro" id="IPR013154">
    <property type="entry name" value="ADH-like_N"/>
</dbReference>
<dbReference type="EMBL" id="MPGH01000012">
    <property type="protein sequence ID" value="OLN96946.1"/>
    <property type="molecule type" value="Genomic_DNA"/>
</dbReference>
<organism evidence="2 3">
    <name type="scientific">Colletotrichum chlorophyti</name>
    <dbReference type="NCBI Taxonomy" id="708187"/>
    <lineage>
        <taxon>Eukaryota</taxon>
        <taxon>Fungi</taxon>
        <taxon>Dikarya</taxon>
        <taxon>Ascomycota</taxon>
        <taxon>Pezizomycotina</taxon>
        <taxon>Sordariomycetes</taxon>
        <taxon>Hypocreomycetidae</taxon>
        <taxon>Glomerellales</taxon>
        <taxon>Glomerellaceae</taxon>
        <taxon>Colletotrichum</taxon>
    </lineage>
</organism>
<dbReference type="SUPFAM" id="SSF51735">
    <property type="entry name" value="NAD(P)-binding Rossmann-fold domains"/>
    <property type="match status" value="1"/>
</dbReference>
<dbReference type="AlphaFoldDB" id="A0A1Q8S6E2"/>
<dbReference type="PANTHER" id="PTHR43677">
    <property type="entry name" value="SHORT-CHAIN DEHYDROGENASE/REDUCTASE"/>
    <property type="match status" value="1"/>
</dbReference>
<dbReference type="Proteomes" id="UP000186583">
    <property type="component" value="Unassembled WGS sequence"/>
</dbReference>
<dbReference type="SUPFAM" id="SSF50129">
    <property type="entry name" value="GroES-like"/>
    <property type="match status" value="1"/>
</dbReference>
<dbReference type="STRING" id="708187.A0A1Q8S6E2"/>
<gene>
    <name evidence="2" type="ORF">CCHL11_07420</name>
</gene>
<sequence length="347" mass="37304">MSSTQKMKAVVISKSVSDFKDIEVAEIDQPLPGPDHYLIQVKAAGVNFVDTLYAKGKHQNNRSVVRPPFVLGREFSGTILSAPSFSDYRPGDRVFGAHAGSYSEVISLPASTHIHSIPPSWSFSEAAGVAAILPVSYAALLHAGIKTGQTILVHAAAGGLGSMAVQVAKALGCRVIGTAGSPEKCDIAIRSGADACVNYNQELAWWARVLDLTDGKGVDVVFDSVGLVDGSLKCVAHRGKILVVGFAGIRDGMERIAMNRILLKQVSLIGYRYGESLRRYPDEENIIWNGLKPLIQNGCIRPIVFHPEYHGLDQVPRALSDMSGRQTWGKAVVTLGCDALNTDRARL</sequence>
<dbReference type="Pfam" id="PF08240">
    <property type="entry name" value="ADH_N"/>
    <property type="match status" value="1"/>
</dbReference>
<protein>
    <submittedName>
        <fullName evidence="2">Quinone oxidoreductase</fullName>
    </submittedName>
</protein>
<dbReference type="Gene3D" id="3.40.50.720">
    <property type="entry name" value="NAD(P)-binding Rossmann-like Domain"/>
    <property type="match status" value="1"/>
</dbReference>
<dbReference type="Pfam" id="PF00107">
    <property type="entry name" value="ADH_zinc_N"/>
    <property type="match status" value="1"/>
</dbReference>
<name>A0A1Q8S6E2_9PEZI</name>